<organism evidence="2 3">
    <name type="scientific">Halomicronema hongdechloris C2206</name>
    <dbReference type="NCBI Taxonomy" id="1641165"/>
    <lineage>
        <taxon>Bacteria</taxon>
        <taxon>Bacillati</taxon>
        <taxon>Cyanobacteriota</taxon>
        <taxon>Cyanophyceae</taxon>
        <taxon>Nodosilineales</taxon>
        <taxon>Nodosilineaceae</taxon>
        <taxon>Halomicronema</taxon>
    </lineage>
</organism>
<proteinExistence type="predicted"/>
<dbReference type="PROSITE" id="PS51186">
    <property type="entry name" value="GNAT"/>
    <property type="match status" value="1"/>
</dbReference>
<dbReference type="PANTHER" id="PTHR43451:SF1">
    <property type="entry name" value="ACETYLTRANSFERASE"/>
    <property type="match status" value="1"/>
</dbReference>
<protein>
    <recommendedName>
        <fullName evidence="1">N-acetyltransferase domain-containing protein</fullName>
    </recommendedName>
</protein>
<accession>A0A1Z3HQ70</accession>
<keyword evidence="3" id="KW-1185">Reference proteome</keyword>
<sequence length="179" mass="19587">MSTSSTIGAPLHIRLAAAADVPALAELFRQSVLAVAPQRYTLEQTQAWVSFATDLEAFRAFILAVTTYVAEDATGIVGFAGIGQDGHVASAYVRPDCIHRGIGSALMQRLLAYADSQGLQRLYGEASEFSLGLFLKFGFRQYDTEVVERQGVRFSRYLVEKLRRDNSGPESRRIGGPLL</sequence>
<dbReference type="InterPro" id="IPR016181">
    <property type="entry name" value="Acyl_CoA_acyltransferase"/>
</dbReference>
<dbReference type="AlphaFoldDB" id="A0A1Z3HQ70"/>
<dbReference type="Proteomes" id="UP000191901">
    <property type="component" value="Chromosome"/>
</dbReference>
<dbReference type="Gene3D" id="3.40.630.30">
    <property type="match status" value="1"/>
</dbReference>
<evidence type="ECO:0000313" key="2">
    <source>
        <dbReference type="EMBL" id="ASC72453.1"/>
    </source>
</evidence>
<name>A0A1Z3HQ70_9CYAN</name>
<evidence type="ECO:0000259" key="1">
    <source>
        <dbReference type="PROSITE" id="PS51186"/>
    </source>
</evidence>
<reference evidence="2 3" key="1">
    <citation type="journal article" date="2016" name="Biochim. Biophys. Acta">
        <title>Characterization of red-shifted phycobilisomes isolated from the chlorophyll f-containing cyanobacterium Halomicronema hongdechloris.</title>
        <authorList>
            <person name="Li Y."/>
            <person name="Lin Y."/>
            <person name="Garvey C.J."/>
            <person name="Birch D."/>
            <person name="Corkery R.W."/>
            <person name="Loughlin P.C."/>
            <person name="Scheer H."/>
            <person name="Willows R.D."/>
            <person name="Chen M."/>
        </authorList>
    </citation>
    <scope>NUCLEOTIDE SEQUENCE [LARGE SCALE GENOMIC DNA]</scope>
    <source>
        <strain evidence="2 3">C2206</strain>
    </source>
</reference>
<dbReference type="InterPro" id="IPR052564">
    <property type="entry name" value="N-acetyltrans/Recomb-assoc"/>
</dbReference>
<dbReference type="PANTHER" id="PTHR43451">
    <property type="entry name" value="ACETYLTRANSFERASE (GNAT) FAMILY PROTEIN"/>
    <property type="match status" value="1"/>
</dbReference>
<gene>
    <name evidence="2" type="ORF">XM38_034100</name>
</gene>
<dbReference type="InterPro" id="IPR000182">
    <property type="entry name" value="GNAT_dom"/>
</dbReference>
<dbReference type="EMBL" id="CP021983">
    <property type="protein sequence ID" value="ASC72453.1"/>
    <property type="molecule type" value="Genomic_DNA"/>
</dbReference>
<dbReference type="SUPFAM" id="SSF55729">
    <property type="entry name" value="Acyl-CoA N-acyltransferases (Nat)"/>
    <property type="match status" value="1"/>
</dbReference>
<evidence type="ECO:0000313" key="3">
    <source>
        <dbReference type="Proteomes" id="UP000191901"/>
    </source>
</evidence>
<feature type="domain" description="N-acetyltransferase" evidence="1">
    <location>
        <begin position="11"/>
        <end position="159"/>
    </location>
</feature>
<dbReference type="CDD" id="cd04301">
    <property type="entry name" value="NAT_SF"/>
    <property type="match status" value="1"/>
</dbReference>
<dbReference type="Pfam" id="PF13673">
    <property type="entry name" value="Acetyltransf_10"/>
    <property type="match status" value="1"/>
</dbReference>
<dbReference type="KEGG" id="hhg:XM38_034100"/>
<dbReference type="GO" id="GO:0016747">
    <property type="term" value="F:acyltransferase activity, transferring groups other than amino-acyl groups"/>
    <property type="evidence" value="ECO:0007669"/>
    <property type="project" value="InterPro"/>
</dbReference>